<sequence length="134" mass="15540">MNKPSFALRTESDRARAIALLQRVDLSAGWTWTMREEVRSDAQNRRMWAMLRDISRQVEWYGQKLSDEEWKHIFSASVQKQRAVPGLDGGFVVLGISTRKQSKAWFNDMFEVMEAFAAERNVRFTTADHWGIAA</sequence>
<reference evidence="1 2" key="1">
    <citation type="submission" date="2017-01" db="EMBL/GenBank/DDBJ databases">
        <title>Pseudomonas psychrotolerans genome sequencing and assembly.</title>
        <authorList>
            <person name="Vyas B."/>
            <person name="Mayilraj S."/>
        </authorList>
    </citation>
    <scope>NUCLEOTIDE SEQUENCE [LARGE SCALE GENOMIC DNA]</scope>
    <source>
        <strain evidence="1 2">SDS18</strain>
    </source>
</reference>
<accession>A0ABX3ITK4</accession>
<evidence type="ECO:0000313" key="2">
    <source>
        <dbReference type="Proteomes" id="UP000189310"/>
    </source>
</evidence>
<evidence type="ECO:0000313" key="1">
    <source>
        <dbReference type="EMBL" id="ONN71709.1"/>
    </source>
</evidence>
<dbReference type="SUPFAM" id="SSF103370">
    <property type="entry name" value="NinB"/>
    <property type="match status" value="1"/>
</dbReference>
<name>A0ABX3ITK4_9PSED</name>
<protein>
    <submittedName>
        <fullName evidence="1">NinB family protein</fullName>
    </submittedName>
</protein>
<organism evidence="1 2">
    <name type="scientific">Pseudomonas oryzihabitans</name>
    <dbReference type="NCBI Taxonomy" id="47885"/>
    <lineage>
        <taxon>Bacteria</taxon>
        <taxon>Pseudomonadati</taxon>
        <taxon>Pseudomonadota</taxon>
        <taxon>Gammaproteobacteria</taxon>
        <taxon>Pseudomonadales</taxon>
        <taxon>Pseudomonadaceae</taxon>
        <taxon>Pseudomonas</taxon>
    </lineage>
</organism>
<dbReference type="InterPro" id="IPR008711">
    <property type="entry name" value="Recombinase_NinB"/>
</dbReference>
<dbReference type="Gene3D" id="1.10.3790.10">
    <property type="entry name" value="NinB"/>
    <property type="match status" value="1"/>
</dbReference>
<proteinExistence type="predicted"/>
<dbReference type="InterPro" id="IPR036619">
    <property type="entry name" value="NinB_sf"/>
</dbReference>
<dbReference type="Pfam" id="PF05772">
    <property type="entry name" value="NinB"/>
    <property type="match status" value="1"/>
</dbReference>
<gene>
    <name evidence="1" type="ORF">BVL52_08685</name>
</gene>
<dbReference type="EMBL" id="MTLN01000004">
    <property type="protein sequence ID" value="ONN71709.1"/>
    <property type="molecule type" value="Genomic_DNA"/>
</dbReference>
<comment type="caution">
    <text evidence="1">The sequence shown here is derived from an EMBL/GenBank/DDBJ whole genome shotgun (WGS) entry which is preliminary data.</text>
</comment>
<dbReference type="RefSeq" id="WP_077171691.1">
    <property type="nucleotide sequence ID" value="NZ_MTLN01000004.1"/>
</dbReference>
<dbReference type="Proteomes" id="UP000189310">
    <property type="component" value="Unassembled WGS sequence"/>
</dbReference>
<keyword evidence="2" id="KW-1185">Reference proteome</keyword>